<proteinExistence type="predicted"/>
<reference evidence="2" key="1">
    <citation type="journal article" date="2019" name="Int. J. Syst. Evol. Microbiol.">
        <title>The Global Catalogue of Microorganisms (GCM) 10K type strain sequencing project: providing services to taxonomists for standard genome sequencing and annotation.</title>
        <authorList>
            <consortium name="The Broad Institute Genomics Platform"/>
            <consortium name="The Broad Institute Genome Sequencing Center for Infectious Disease"/>
            <person name="Wu L."/>
            <person name="Ma J."/>
        </authorList>
    </citation>
    <scope>NUCLEOTIDE SEQUENCE [LARGE SCALE GENOMIC DNA]</scope>
    <source>
        <strain evidence="2">JCM 17064</strain>
    </source>
</reference>
<evidence type="ECO:0000313" key="1">
    <source>
        <dbReference type="EMBL" id="GAA4038387.1"/>
    </source>
</evidence>
<accession>A0ABP7UBN4</accession>
<gene>
    <name evidence="1" type="ORF">GCM10022386_25340</name>
</gene>
<name>A0ABP7UBN4_9FLAO</name>
<keyword evidence="2" id="KW-1185">Reference proteome</keyword>
<dbReference type="EMBL" id="BAABCR010000017">
    <property type="protein sequence ID" value="GAA4038387.1"/>
    <property type="molecule type" value="Genomic_DNA"/>
</dbReference>
<evidence type="ECO:0000313" key="2">
    <source>
        <dbReference type="Proteomes" id="UP001500968"/>
    </source>
</evidence>
<comment type="caution">
    <text evidence="1">The sequence shown here is derived from an EMBL/GenBank/DDBJ whole genome shotgun (WGS) entry which is preliminary data.</text>
</comment>
<sequence length="72" mass="8465">MVFFDGRKKGFGNVDHVGFTKSFTNKRIYCVKIQKKKGEILLLSFTDVKMKKEKPFDFDFRGIESRLIQSLQ</sequence>
<protein>
    <submittedName>
        <fullName evidence="1">Uncharacterized protein</fullName>
    </submittedName>
</protein>
<organism evidence="1 2">
    <name type="scientific">Flavobacterium cheonhonense</name>
    <dbReference type="NCBI Taxonomy" id="706185"/>
    <lineage>
        <taxon>Bacteria</taxon>
        <taxon>Pseudomonadati</taxon>
        <taxon>Bacteroidota</taxon>
        <taxon>Flavobacteriia</taxon>
        <taxon>Flavobacteriales</taxon>
        <taxon>Flavobacteriaceae</taxon>
        <taxon>Flavobacterium</taxon>
    </lineage>
</organism>
<dbReference type="Proteomes" id="UP001500968">
    <property type="component" value="Unassembled WGS sequence"/>
</dbReference>